<evidence type="ECO:0000313" key="5">
    <source>
        <dbReference type="Proteomes" id="UP001224775"/>
    </source>
</evidence>
<proteinExistence type="predicted"/>
<comment type="caution">
    <text evidence="4">The sequence shown here is derived from an EMBL/GenBank/DDBJ whole genome shotgun (WGS) entry which is preliminary data.</text>
</comment>
<feature type="compositionally biased region" description="Low complexity" evidence="1">
    <location>
        <begin position="58"/>
        <end position="74"/>
    </location>
</feature>
<dbReference type="PROSITE" id="PS50836">
    <property type="entry name" value="DOMON"/>
    <property type="match status" value="1"/>
</dbReference>
<feature type="chain" id="PRO_5042024523" description="DOMON domain-containing protein" evidence="2">
    <location>
        <begin position="24"/>
        <end position="399"/>
    </location>
</feature>
<feature type="region of interest" description="Disordered" evidence="1">
    <location>
        <begin position="39"/>
        <end position="80"/>
    </location>
</feature>
<dbReference type="SMART" id="SM00664">
    <property type="entry name" value="DoH"/>
    <property type="match status" value="1"/>
</dbReference>
<dbReference type="InterPro" id="IPR005018">
    <property type="entry name" value="DOMON_domain"/>
</dbReference>
<sequence length="399" mass="42232">MIKVFMLVGIAAVLNNLPLQINAQRWPTYYPTYEPTFEETENDAQGDSGPGFPTYAPTPKQTTADLTTTDAPTKGDNGPDTLAPSAAVEMITPTKSPEIALATTPPTITAELSCPDSLPNTIEIDSISTLSYAIVPSNPPESNNGIFCGKLSSDNIGWIGLGISTDGLMSGSTAIIALPDDNSVLKYSLGNERSVNPMSEEQQTLRDTSILQLYGRTIMTFTKLLVEEDELPILTDGSVNFFIHARGFSNTLGYHGPSNRLSFQMDFGGVDIDADVTSMPVTASPTLSPSTLAPIQASKPWNDRPVITLAPTSISSKGTLSPTVASNNSTETDSPTPLSGSGDETILPIYVLPGESSTSSTNYSVSALEGFTSENGASSLVSIRGGFVLSLILSWGFIW</sequence>
<dbReference type="Proteomes" id="UP001224775">
    <property type="component" value="Unassembled WGS sequence"/>
</dbReference>
<gene>
    <name evidence="4" type="ORF">QTG54_002707</name>
</gene>
<reference evidence="4" key="1">
    <citation type="submission" date="2023-06" db="EMBL/GenBank/DDBJ databases">
        <title>Survivors Of The Sea: Transcriptome response of Skeletonema marinoi to long-term dormancy.</title>
        <authorList>
            <person name="Pinder M.I.M."/>
            <person name="Kourtchenko O."/>
            <person name="Robertson E.K."/>
            <person name="Larsson T."/>
            <person name="Maumus F."/>
            <person name="Osuna-Cruz C.M."/>
            <person name="Vancaester E."/>
            <person name="Stenow R."/>
            <person name="Vandepoele K."/>
            <person name="Ploug H."/>
            <person name="Bruchert V."/>
            <person name="Godhe A."/>
            <person name="Topel M."/>
        </authorList>
    </citation>
    <scope>NUCLEOTIDE SEQUENCE</scope>
    <source>
        <strain evidence="4">R05AC</strain>
    </source>
</reference>
<accession>A0AAD9DHJ6</accession>
<keyword evidence="2" id="KW-0732">Signal</keyword>
<organism evidence="4 5">
    <name type="scientific">Skeletonema marinoi</name>
    <dbReference type="NCBI Taxonomy" id="267567"/>
    <lineage>
        <taxon>Eukaryota</taxon>
        <taxon>Sar</taxon>
        <taxon>Stramenopiles</taxon>
        <taxon>Ochrophyta</taxon>
        <taxon>Bacillariophyta</taxon>
        <taxon>Coscinodiscophyceae</taxon>
        <taxon>Thalassiosirophycidae</taxon>
        <taxon>Thalassiosirales</taxon>
        <taxon>Skeletonemataceae</taxon>
        <taxon>Skeletonema</taxon>
        <taxon>Skeletonema marinoi-dohrnii complex</taxon>
    </lineage>
</organism>
<feature type="compositionally biased region" description="Polar residues" evidence="1">
    <location>
        <begin position="313"/>
        <end position="339"/>
    </location>
</feature>
<keyword evidence="5" id="KW-1185">Reference proteome</keyword>
<evidence type="ECO:0000259" key="3">
    <source>
        <dbReference type="PROSITE" id="PS50836"/>
    </source>
</evidence>
<evidence type="ECO:0000256" key="2">
    <source>
        <dbReference type="SAM" id="SignalP"/>
    </source>
</evidence>
<dbReference type="CDD" id="cd09631">
    <property type="entry name" value="DOMON_DOH"/>
    <property type="match status" value="1"/>
</dbReference>
<feature type="region of interest" description="Disordered" evidence="1">
    <location>
        <begin position="313"/>
        <end position="343"/>
    </location>
</feature>
<name>A0AAD9DHJ6_9STRA</name>
<dbReference type="EMBL" id="JATAAI010000004">
    <property type="protein sequence ID" value="KAK1746100.1"/>
    <property type="molecule type" value="Genomic_DNA"/>
</dbReference>
<evidence type="ECO:0000256" key="1">
    <source>
        <dbReference type="SAM" id="MobiDB-lite"/>
    </source>
</evidence>
<dbReference type="AlphaFoldDB" id="A0AAD9DHJ6"/>
<feature type="signal peptide" evidence="2">
    <location>
        <begin position="1"/>
        <end position="23"/>
    </location>
</feature>
<evidence type="ECO:0000313" key="4">
    <source>
        <dbReference type="EMBL" id="KAK1746100.1"/>
    </source>
</evidence>
<dbReference type="InterPro" id="IPR045266">
    <property type="entry name" value="DOH_DOMON"/>
</dbReference>
<feature type="domain" description="DOMON" evidence="3">
    <location>
        <begin position="126"/>
        <end position="247"/>
    </location>
</feature>
<protein>
    <recommendedName>
        <fullName evidence="3">DOMON domain-containing protein</fullName>
    </recommendedName>
</protein>